<evidence type="ECO:0000313" key="3">
    <source>
        <dbReference type="Proteomes" id="UP000230002"/>
    </source>
</evidence>
<comment type="caution">
    <text evidence="2">The sequence shown here is derived from an EMBL/GenBank/DDBJ whole genome shotgun (WGS) entry which is preliminary data.</text>
</comment>
<dbReference type="EMBL" id="AYKW01000012">
    <property type="protein sequence ID" value="PIL30990.1"/>
    <property type="molecule type" value="Genomic_DNA"/>
</dbReference>
<gene>
    <name evidence="2" type="ORF">GSI_05683</name>
</gene>
<protein>
    <recommendedName>
        <fullName evidence="1">DUF8212 domain-containing protein</fullName>
    </recommendedName>
</protein>
<keyword evidence="3" id="KW-1185">Reference proteome</keyword>
<proteinExistence type="predicted"/>
<dbReference type="AlphaFoldDB" id="A0A2G8SB58"/>
<evidence type="ECO:0000313" key="2">
    <source>
        <dbReference type="EMBL" id="PIL30990.1"/>
    </source>
</evidence>
<dbReference type="PANTHER" id="PTHR10622">
    <property type="entry name" value="HET DOMAIN-CONTAINING PROTEIN"/>
    <property type="match status" value="1"/>
</dbReference>
<dbReference type="InterPro" id="IPR058525">
    <property type="entry name" value="DUF8212"/>
</dbReference>
<evidence type="ECO:0000259" key="1">
    <source>
        <dbReference type="Pfam" id="PF26640"/>
    </source>
</evidence>
<sequence length="222" mass="24191">MSWAAGRETTRIENQAYCLMGIFGVYMSTIYGEGTHSEEIIKKSSDQSIFAWGAILDDYHSGPFVTNAREHDYEPQSEVETLFASSPANFARCSDIRPIPQARFAERVRIPETFPEYTKSSVGVRTTFPLVDIAHSPPVEAALALLACEDGKGQIIALYLRSSGHSKSRSKYYVGGYIARGGVVTSTTAQLASPLPPTAISFPSPKFAGPRANLCASRRSLC</sequence>
<dbReference type="Proteomes" id="UP000230002">
    <property type="component" value="Unassembled WGS sequence"/>
</dbReference>
<reference evidence="2 3" key="1">
    <citation type="journal article" date="2015" name="Sci. Rep.">
        <title>Chromosome-level genome map provides insights into diverse defense mechanisms in the medicinal fungus Ganoderma sinense.</title>
        <authorList>
            <person name="Zhu Y."/>
            <person name="Xu J."/>
            <person name="Sun C."/>
            <person name="Zhou S."/>
            <person name="Xu H."/>
            <person name="Nelson D.R."/>
            <person name="Qian J."/>
            <person name="Song J."/>
            <person name="Luo H."/>
            <person name="Xiang L."/>
            <person name="Li Y."/>
            <person name="Xu Z."/>
            <person name="Ji A."/>
            <person name="Wang L."/>
            <person name="Lu S."/>
            <person name="Hayward A."/>
            <person name="Sun W."/>
            <person name="Li X."/>
            <person name="Schwartz D.C."/>
            <person name="Wang Y."/>
            <person name="Chen S."/>
        </authorList>
    </citation>
    <scope>NUCLEOTIDE SEQUENCE [LARGE SCALE GENOMIC DNA]</scope>
    <source>
        <strain evidence="2 3">ZZ0214-1</strain>
    </source>
</reference>
<feature type="domain" description="DUF8212" evidence="1">
    <location>
        <begin position="38"/>
        <end position="140"/>
    </location>
</feature>
<dbReference type="STRING" id="1077348.A0A2G8SB58"/>
<accession>A0A2G8SB58</accession>
<dbReference type="OrthoDB" id="674604at2759"/>
<dbReference type="Pfam" id="PF26640">
    <property type="entry name" value="DUF8212"/>
    <property type="match status" value="1"/>
</dbReference>
<organism evidence="2 3">
    <name type="scientific">Ganoderma sinense ZZ0214-1</name>
    <dbReference type="NCBI Taxonomy" id="1077348"/>
    <lineage>
        <taxon>Eukaryota</taxon>
        <taxon>Fungi</taxon>
        <taxon>Dikarya</taxon>
        <taxon>Basidiomycota</taxon>
        <taxon>Agaricomycotina</taxon>
        <taxon>Agaricomycetes</taxon>
        <taxon>Polyporales</taxon>
        <taxon>Polyporaceae</taxon>
        <taxon>Ganoderma</taxon>
    </lineage>
</organism>
<dbReference type="PANTHER" id="PTHR10622:SF10">
    <property type="entry name" value="HET DOMAIN-CONTAINING PROTEIN"/>
    <property type="match status" value="1"/>
</dbReference>
<name>A0A2G8SB58_9APHY</name>